<proteinExistence type="predicted"/>
<keyword evidence="3" id="KW-1185">Reference proteome</keyword>
<dbReference type="AlphaFoldDB" id="A0A7I8IKX5"/>
<gene>
    <name evidence="2" type="ORF">SI7747_04004989</name>
</gene>
<dbReference type="EMBL" id="LR743591">
    <property type="protein sequence ID" value="CAA2618822.1"/>
    <property type="molecule type" value="Genomic_DNA"/>
</dbReference>
<feature type="region of interest" description="Disordered" evidence="1">
    <location>
        <begin position="26"/>
        <end position="64"/>
    </location>
</feature>
<name>A0A7I8IKX5_SPIIN</name>
<organism evidence="2">
    <name type="scientific">Spirodela intermedia</name>
    <name type="common">Intermediate duckweed</name>
    <dbReference type="NCBI Taxonomy" id="51605"/>
    <lineage>
        <taxon>Eukaryota</taxon>
        <taxon>Viridiplantae</taxon>
        <taxon>Streptophyta</taxon>
        <taxon>Embryophyta</taxon>
        <taxon>Tracheophyta</taxon>
        <taxon>Spermatophyta</taxon>
        <taxon>Magnoliopsida</taxon>
        <taxon>Liliopsida</taxon>
        <taxon>Araceae</taxon>
        <taxon>Lemnoideae</taxon>
        <taxon>Spirodela</taxon>
    </lineage>
</organism>
<evidence type="ECO:0000313" key="3">
    <source>
        <dbReference type="Proteomes" id="UP001189122"/>
    </source>
</evidence>
<sequence length="64" mass="6802">MKLGTSGEERCSVSARVWARWWAEGHASEHGSAGGPKGMLAGAGGKPRGGLRARKSWRAGRARR</sequence>
<reference evidence="2 3" key="1">
    <citation type="submission" date="2019-12" db="EMBL/GenBank/DDBJ databases">
        <authorList>
            <person name="Scholz U."/>
            <person name="Mascher M."/>
            <person name="Fiebig A."/>
        </authorList>
    </citation>
    <scope>NUCLEOTIDE SEQUENCE</scope>
</reference>
<evidence type="ECO:0000256" key="1">
    <source>
        <dbReference type="SAM" id="MobiDB-lite"/>
    </source>
</evidence>
<feature type="compositionally biased region" description="Gly residues" evidence="1">
    <location>
        <begin position="32"/>
        <end position="48"/>
    </location>
</feature>
<accession>A0A7I8IKX5</accession>
<evidence type="ECO:0000313" key="2">
    <source>
        <dbReference type="EMBL" id="CAA2618822.1"/>
    </source>
</evidence>
<dbReference type="EMBL" id="CACRZD030000004">
    <property type="protein sequence ID" value="CAA6658545.1"/>
    <property type="molecule type" value="Genomic_DNA"/>
</dbReference>
<dbReference type="Proteomes" id="UP001189122">
    <property type="component" value="Unassembled WGS sequence"/>
</dbReference>
<feature type="compositionally biased region" description="Basic residues" evidence="1">
    <location>
        <begin position="49"/>
        <end position="64"/>
    </location>
</feature>
<protein>
    <submittedName>
        <fullName evidence="2">Uncharacterized protein</fullName>
    </submittedName>
</protein>